<dbReference type="AlphaFoldDB" id="A0A9D4DUB2"/>
<protein>
    <submittedName>
        <fullName evidence="2">Uncharacterized protein</fullName>
    </submittedName>
</protein>
<reference evidence="2" key="1">
    <citation type="journal article" date="2019" name="bioRxiv">
        <title>The Genome of the Zebra Mussel, Dreissena polymorpha: A Resource for Invasive Species Research.</title>
        <authorList>
            <person name="McCartney M.A."/>
            <person name="Auch B."/>
            <person name="Kono T."/>
            <person name="Mallez S."/>
            <person name="Zhang Y."/>
            <person name="Obille A."/>
            <person name="Becker A."/>
            <person name="Abrahante J.E."/>
            <person name="Garbe J."/>
            <person name="Badalamenti J.P."/>
            <person name="Herman A."/>
            <person name="Mangelson H."/>
            <person name="Liachko I."/>
            <person name="Sullivan S."/>
            <person name="Sone E.D."/>
            <person name="Koren S."/>
            <person name="Silverstein K.A.T."/>
            <person name="Beckman K.B."/>
            <person name="Gohl D.M."/>
        </authorList>
    </citation>
    <scope>NUCLEOTIDE SEQUENCE</scope>
    <source>
        <strain evidence="2">Duluth1</strain>
        <tissue evidence="2">Whole animal</tissue>
    </source>
</reference>
<evidence type="ECO:0000313" key="2">
    <source>
        <dbReference type="EMBL" id="KAH3768192.1"/>
    </source>
</evidence>
<evidence type="ECO:0000256" key="1">
    <source>
        <dbReference type="SAM" id="MobiDB-lite"/>
    </source>
</evidence>
<dbReference type="GO" id="GO:0005509">
    <property type="term" value="F:calcium ion binding"/>
    <property type="evidence" value="ECO:0007669"/>
    <property type="project" value="InterPro"/>
</dbReference>
<reference evidence="2" key="2">
    <citation type="submission" date="2020-11" db="EMBL/GenBank/DDBJ databases">
        <authorList>
            <person name="McCartney M.A."/>
            <person name="Auch B."/>
            <person name="Kono T."/>
            <person name="Mallez S."/>
            <person name="Becker A."/>
            <person name="Gohl D.M."/>
            <person name="Silverstein K.A.T."/>
            <person name="Koren S."/>
            <person name="Bechman K.B."/>
            <person name="Herman A."/>
            <person name="Abrahante J.E."/>
            <person name="Garbe J."/>
        </authorList>
    </citation>
    <scope>NUCLEOTIDE SEQUENCE</scope>
    <source>
        <strain evidence="2">Duluth1</strain>
        <tissue evidence="2">Whole animal</tissue>
    </source>
</reference>
<accession>A0A9D4DUB2</accession>
<dbReference type="InterPro" id="IPR015919">
    <property type="entry name" value="Cadherin-like_sf"/>
</dbReference>
<gene>
    <name evidence="2" type="ORF">DPMN_169404</name>
</gene>
<sequence length="64" mass="7077">MNNEPPQFEGLDMTQSNSYKGTVPENELPGQTVIQIKAVDPDHDPPNNVVGCNFCVLKKSQNFT</sequence>
<proteinExistence type="predicted"/>
<dbReference type="SUPFAM" id="SSF49313">
    <property type="entry name" value="Cadherin-like"/>
    <property type="match status" value="1"/>
</dbReference>
<name>A0A9D4DUB2_DREPO</name>
<dbReference type="Proteomes" id="UP000828390">
    <property type="component" value="Unassembled WGS sequence"/>
</dbReference>
<dbReference type="EMBL" id="JAIWYP010000009">
    <property type="protein sequence ID" value="KAH3768192.1"/>
    <property type="molecule type" value="Genomic_DNA"/>
</dbReference>
<dbReference type="CDD" id="cd11304">
    <property type="entry name" value="Cadherin_repeat"/>
    <property type="match status" value="1"/>
</dbReference>
<keyword evidence="3" id="KW-1185">Reference proteome</keyword>
<dbReference type="GO" id="GO:0016020">
    <property type="term" value="C:membrane"/>
    <property type="evidence" value="ECO:0007669"/>
    <property type="project" value="InterPro"/>
</dbReference>
<evidence type="ECO:0000313" key="3">
    <source>
        <dbReference type="Proteomes" id="UP000828390"/>
    </source>
</evidence>
<organism evidence="2 3">
    <name type="scientific">Dreissena polymorpha</name>
    <name type="common">Zebra mussel</name>
    <name type="synonym">Mytilus polymorpha</name>
    <dbReference type="NCBI Taxonomy" id="45954"/>
    <lineage>
        <taxon>Eukaryota</taxon>
        <taxon>Metazoa</taxon>
        <taxon>Spiralia</taxon>
        <taxon>Lophotrochozoa</taxon>
        <taxon>Mollusca</taxon>
        <taxon>Bivalvia</taxon>
        <taxon>Autobranchia</taxon>
        <taxon>Heteroconchia</taxon>
        <taxon>Euheterodonta</taxon>
        <taxon>Imparidentia</taxon>
        <taxon>Neoheterodontei</taxon>
        <taxon>Myida</taxon>
        <taxon>Dreissenoidea</taxon>
        <taxon>Dreissenidae</taxon>
        <taxon>Dreissena</taxon>
    </lineage>
</organism>
<dbReference type="Gene3D" id="2.60.40.60">
    <property type="entry name" value="Cadherins"/>
    <property type="match status" value="1"/>
</dbReference>
<feature type="region of interest" description="Disordered" evidence="1">
    <location>
        <begin position="1"/>
        <end position="27"/>
    </location>
</feature>
<comment type="caution">
    <text evidence="2">The sequence shown here is derived from an EMBL/GenBank/DDBJ whole genome shotgun (WGS) entry which is preliminary data.</text>
</comment>